<comment type="catalytic activity">
    <reaction evidence="9">
        <text>a 2'-deoxyadenosine in DNA + S-adenosyl-L-methionine = an N(6)-methyl-2'-deoxyadenosine in DNA + S-adenosyl-L-homocysteine + H(+)</text>
        <dbReference type="Rhea" id="RHEA:15197"/>
        <dbReference type="Rhea" id="RHEA-COMP:12418"/>
        <dbReference type="Rhea" id="RHEA-COMP:12419"/>
        <dbReference type="ChEBI" id="CHEBI:15378"/>
        <dbReference type="ChEBI" id="CHEBI:57856"/>
        <dbReference type="ChEBI" id="CHEBI:59789"/>
        <dbReference type="ChEBI" id="CHEBI:90615"/>
        <dbReference type="ChEBI" id="CHEBI:90616"/>
        <dbReference type="EC" id="2.1.1.72"/>
    </reaction>
</comment>
<dbReference type="Pfam" id="PF04313">
    <property type="entry name" value="HSDR_N"/>
    <property type="match status" value="1"/>
</dbReference>
<keyword evidence="5" id="KW-0808">Transferase</keyword>
<evidence type="ECO:0000256" key="1">
    <source>
        <dbReference type="ARBA" id="ARBA00006594"/>
    </source>
</evidence>
<dbReference type="InterPro" id="IPR003356">
    <property type="entry name" value="DNA_methylase_A-5"/>
</dbReference>
<dbReference type="RefSeq" id="WP_323738968.1">
    <property type="nucleotide sequence ID" value="NZ_CP112933.1"/>
</dbReference>
<keyword evidence="6" id="KW-0949">S-adenosyl-L-methionine</keyword>
<feature type="domain" description="Type I restriction modification DNA specificity" evidence="10">
    <location>
        <begin position="578"/>
        <end position="713"/>
    </location>
</feature>
<protein>
    <recommendedName>
        <fullName evidence="3">site-specific DNA-methyltransferase (adenine-specific)</fullName>
        <ecNumber evidence="3">2.1.1.72</ecNumber>
    </recommendedName>
</protein>
<dbReference type="SUPFAM" id="SSF116734">
    <property type="entry name" value="DNA methylase specificity domain"/>
    <property type="match status" value="2"/>
</dbReference>
<comment type="similarity">
    <text evidence="2">Belongs to the type-I restriction system S methylase family.</text>
</comment>
<geneLocation type="plasmid" evidence="13 14">
    <name>unnamed1</name>
</geneLocation>
<dbReference type="InterPro" id="IPR007409">
    <property type="entry name" value="Restrct_endonuc_type1_HsdR_N"/>
</dbReference>
<dbReference type="InterPro" id="IPR044946">
    <property type="entry name" value="Restrct_endonuc_typeI_TRD_sf"/>
</dbReference>
<dbReference type="CDD" id="cd16961">
    <property type="entry name" value="RMtype1_S_TRD-CR_like"/>
    <property type="match status" value="1"/>
</dbReference>
<keyword evidence="7" id="KW-0680">Restriction system</keyword>
<evidence type="ECO:0000256" key="4">
    <source>
        <dbReference type="ARBA" id="ARBA00022603"/>
    </source>
</evidence>
<organism evidence="13 14">
    <name type="scientific">Candidatus Trichorickettsia mobilis</name>
    <dbReference type="NCBI Taxonomy" id="1346319"/>
    <lineage>
        <taxon>Bacteria</taxon>
        <taxon>Pseudomonadati</taxon>
        <taxon>Pseudomonadota</taxon>
        <taxon>Alphaproteobacteria</taxon>
        <taxon>Rickettsiales</taxon>
        <taxon>Rickettsiaceae</taxon>
        <taxon>Rickettsieae</taxon>
        <taxon>Candidatus Trichorickettsia</taxon>
    </lineage>
</organism>
<dbReference type="Gene3D" id="3.40.50.150">
    <property type="entry name" value="Vaccinia Virus protein VP39"/>
    <property type="match status" value="1"/>
</dbReference>
<comment type="similarity">
    <text evidence="1">Belongs to the N(4)/N(6)-methyltransferase family.</text>
</comment>
<dbReference type="Gene3D" id="3.90.1570.30">
    <property type="match status" value="1"/>
</dbReference>
<feature type="domain" description="DNA methylase adenine-specific" evidence="11">
    <location>
        <begin position="256"/>
        <end position="561"/>
    </location>
</feature>
<dbReference type="EC" id="2.1.1.72" evidence="3"/>
<evidence type="ECO:0000259" key="11">
    <source>
        <dbReference type="Pfam" id="PF02384"/>
    </source>
</evidence>
<evidence type="ECO:0000256" key="8">
    <source>
        <dbReference type="ARBA" id="ARBA00023125"/>
    </source>
</evidence>
<evidence type="ECO:0000256" key="2">
    <source>
        <dbReference type="ARBA" id="ARBA00010923"/>
    </source>
</evidence>
<accession>A0ABZ0UWC8</accession>
<evidence type="ECO:0000256" key="7">
    <source>
        <dbReference type="ARBA" id="ARBA00022747"/>
    </source>
</evidence>
<evidence type="ECO:0000256" key="5">
    <source>
        <dbReference type="ARBA" id="ARBA00022679"/>
    </source>
</evidence>
<name>A0ABZ0UWC8_9RICK</name>
<dbReference type="CDD" id="cd17291">
    <property type="entry name" value="RMtype1_S_MgeORF438P-TRD-CR_like"/>
    <property type="match status" value="1"/>
</dbReference>
<dbReference type="Pfam" id="PF02384">
    <property type="entry name" value="N6_Mtase"/>
    <property type="match status" value="1"/>
</dbReference>
<keyword evidence="13" id="KW-0614">Plasmid</keyword>
<feature type="domain" description="Type I restriction modification DNA specificity" evidence="10">
    <location>
        <begin position="731"/>
        <end position="886"/>
    </location>
</feature>
<evidence type="ECO:0000313" key="14">
    <source>
        <dbReference type="Proteomes" id="UP001326613"/>
    </source>
</evidence>
<evidence type="ECO:0000256" key="6">
    <source>
        <dbReference type="ARBA" id="ARBA00022691"/>
    </source>
</evidence>
<dbReference type="Pfam" id="PF01420">
    <property type="entry name" value="Methylase_S"/>
    <property type="match status" value="2"/>
</dbReference>
<dbReference type="EMBL" id="CP112933">
    <property type="protein sequence ID" value="WPY01495.1"/>
    <property type="molecule type" value="Genomic_DNA"/>
</dbReference>
<dbReference type="Gene3D" id="1.20.1260.30">
    <property type="match status" value="1"/>
</dbReference>
<proteinExistence type="inferred from homology"/>
<dbReference type="PANTHER" id="PTHR42933:SF3">
    <property type="entry name" value="TYPE I RESTRICTION ENZYME MJAVIII METHYLASE SUBUNIT"/>
    <property type="match status" value="1"/>
</dbReference>
<dbReference type="InterPro" id="IPR029063">
    <property type="entry name" value="SAM-dependent_MTases_sf"/>
</dbReference>
<evidence type="ECO:0000259" key="10">
    <source>
        <dbReference type="Pfam" id="PF01420"/>
    </source>
</evidence>
<dbReference type="Proteomes" id="UP001326613">
    <property type="component" value="Plasmid unnamed1"/>
</dbReference>
<dbReference type="InterPro" id="IPR038333">
    <property type="entry name" value="T1MK-like_N_sf"/>
</dbReference>
<keyword evidence="8" id="KW-0238">DNA-binding</keyword>
<evidence type="ECO:0000256" key="9">
    <source>
        <dbReference type="ARBA" id="ARBA00047942"/>
    </source>
</evidence>
<dbReference type="Gene3D" id="3.90.220.20">
    <property type="entry name" value="DNA methylase specificity domains"/>
    <property type="match status" value="2"/>
</dbReference>
<evidence type="ECO:0000256" key="3">
    <source>
        <dbReference type="ARBA" id="ARBA00011900"/>
    </source>
</evidence>
<evidence type="ECO:0000313" key="13">
    <source>
        <dbReference type="EMBL" id="WPY01495.1"/>
    </source>
</evidence>
<dbReference type="SUPFAM" id="SSF53335">
    <property type="entry name" value="S-adenosyl-L-methionine-dependent methyltransferases"/>
    <property type="match status" value="1"/>
</dbReference>
<evidence type="ECO:0000259" key="12">
    <source>
        <dbReference type="Pfam" id="PF04313"/>
    </source>
</evidence>
<feature type="domain" description="Restriction endonuclease type I HsdR N-terminal" evidence="12">
    <location>
        <begin position="17"/>
        <end position="88"/>
    </location>
</feature>
<keyword evidence="4" id="KW-0489">Methyltransferase</keyword>
<dbReference type="InterPro" id="IPR051537">
    <property type="entry name" value="DNA_Adenine_Mtase"/>
</dbReference>
<sequence>MYSEPASRWIIDNALQNNGWIIDPRHPKRNVILEATELPERYRKRLEGKSPDYSLFDDNGSLIGIIEAKNPKKNLDEALEQAINYAKLLEEPKFVLAANGVFCKTFHVKENAPLIIDGEEVKEIIKYKHALEFVNANSLEITPFKIRKSREDLLKVFNNIDNYLWEDNIQAGLPRFLEFANLLFLKLLGEHEKKSDWQELKNAKCKVDYLNKLIIPKLIKDYDAKDVFVESTIRKETTLQKIIDALNDLHLTSTNSDVKGDAFEYFLKNSTSTKNDLGQYFTPRNIVKAMIHLVKPTINDTVYDPFCGTGGFLTESFNYIKNTHQLNNEKLEHLKCKVLFGRDASVSARIAKMNAILHGDGHSGITHVKDTLEEPVHQQYSVGLTNIPFSQNKKNNEYSRLYQCGLAKNNGDAICILHLFESIKEKGRLAAVVPEGFLFRKDLSEVRKFLIDHSDLRLIASLPPGVFLPYTKVKTDIIYLENIHHPQKKQNFFFFVVNNDGYTLNNHRRKIEGENDLDILESTNIDEYSEEIKNFVLINFDKVKENNYNLVGKIYKKENKKNNNHSFVSLKELEKENIISVKKGEAITQLKAVDGNIPVIAGGVSSPYNHNVANHQANVITISSSGSAGYVWYHDYPIWASDCIVIKANENQFLTKYLAYCLKANQKLIYELQKGTSQQHVYWNDLQHINIPFASIEKQHRIVKELDSYQIIISSLKKAVESWKPCFEIDKNWGLVKIGDICTKIYAGGDAPKNNFSAIKTDYFNIPIFSNGIENKALYGYTNIFKINQACVTVSARGTIGHATPRNEPFFPIVRLLVLIPKEYVNYIYLAYAINSIELKNSGSTTPQLTIPELSSHKLYLPPLDKQQEIVEQLEQERKMIDLQKETVKLFQNKLDKKLDELIRQPSYNNFN</sequence>
<dbReference type="InterPro" id="IPR000055">
    <property type="entry name" value="Restrct_endonuc_typeI_TRD"/>
</dbReference>
<reference evidence="13 14" key="1">
    <citation type="submission" date="2022-10" db="EMBL/GenBank/DDBJ databases">
        <title>Host association and intracellularity evolved multiple times independently in the Rickettsiales.</title>
        <authorList>
            <person name="Castelli M."/>
            <person name="Nardi T."/>
            <person name="Gammuto L."/>
            <person name="Bellinzona G."/>
            <person name="Sabaneyeva E."/>
            <person name="Potekhin A."/>
            <person name="Serra V."/>
            <person name="Petroni G."/>
            <person name="Sassera D."/>
        </authorList>
    </citation>
    <scope>NUCLEOTIDE SEQUENCE [LARGE SCALE GENOMIC DNA]</scope>
    <source>
        <strain evidence="13 14">Kr 154-4</strain>
        <plasmid evidence="13 14">unnamed1</plasmid>
    </source>
</reference>
<dbReference type="PRINTS" id="PR00507">
    <property type="entry name" value="N12N6MTFRASE"/>
</dbReference>
<gene>
    <name evidence="13" type="ORF">Trichorick_01408</name>
</gene>
<keyword evidence="14" id="KW-1185">Reference proteome</keyword>
<dbReference type="PANTHER" id="PTHR42933">
    <property type="entry name" value="SLR6095 PROTEIN"/>
    <property type="match status" value="1"/>
</dbReference>